<protein>
    <submittedName>
        <fullName evidence="3">Uncharacterized protein</fullName>
    </submittedName>
</protein>
<keyword evidence="1" id="KW-0472">Membrane</keyword>
<keyword evidence="2" id="KW-0732">Signal</keyword>
<keyword evidence="1" id="KW-1133">Transmembrane helix</keyword>
<dbReference type="AlphaFoldDB" id="A0A4R5UBY4"/>
<sequence>MHRTARFLPCLALVPLAAWARPESRAYEMGYAVGQQIGQLARTALPLLVCALVAGAAWLAWRAYARRRAVRLPE</sequence>
<evidence type="ECO:0000256" key="2">
    <source>
        <dbReference type="SAM" id="SignalP"/>
    </source>
</evidence>
<feature type="transmembrane region" description="Helical" evidence="1">
    <location>
        <begin position="44"/>
        <end position="61"/>
    </location>
</feature>
<dbReference type="Proteomes" id="UP000295543">
    <property type="component" value="Unassembled WGS sequence"/>
</dbReference>
<proteinExistence type="predicted"/>
<feature type="chain" id="PRO_5020783735" evidence="2">
    <location>
        <begin position="21"/>
        <end position="74"/>
    </location>
</feature>
<keyword evidence="1" id="KW-0812">Transmembrane</keyword>
<feature type="signal peptide" evidence="2">
    <location>
        <begin position="1"/>
        <end position="20"/>
    </location>
</feature>
<gene>
    <name evidence="3" type="ORF">E2F49_01365</name>
</gene>
<evidence type="ECO:0000313" key="4">
    <source>
        <dbReference type="Proteomes" id="UP000295543"/>
    </source>
</evidence>
<reference evidence="3 4" key="1">
    <citation type="submission" date="2019-03" db="EMBL/GenBank/DDBJ databases">
        <title>Luteimonas zhaokaii sp.nov., isolated from the rectal contents of Plateau pika in Yushu, Qinghai Province, China.</title>
        <authorList>
            <person name="Zhang G."/>
        </authorList>
    </citation>
    <scope>NUCLEOTIDE SEQUENCE [LARGE SCALE GENOMIC DNA]</scope>
    <source>
        <strain evidence="3 4">THG-MD21</strain>
    </source>
</reference>
<organism evidence="3 4">
    <name type="scientific">Luteimonas terrae</name>
    <dbReference type="NCBI Taxonomy" id="1530191"/>
    <lineage>
        <taxon>Bacteria</taxon>
        <taxon>Pseudomonadati</taxon>
        <taxon>Pseudomonadota</taxon>
        <taxon>Gammaproteobacteria</taxon>
        <taxon>Lysobacterales</taxon>
        <taxon>Lysobacteraceae</taxon>
        <taxon>Luteimonas</taxon>
    </lineage>
</organism>
<dbReference type="RefSeq" id="WP_133392300.1">
    <property type="nucleotide sequence ID" value="NZ_SMTG01000002.1"/>
</dbReference>
<accession>A0A4R5UBY4</accession>
<comment type="caution">
    <text evidence="3">The sequence shown here is derived from an EMBL/GenBank/DDBJ whole genome shotgun (WGS) entry which is preliminary data.</text>
</comment>
<dbReference type="EMBL" id="SMTG01000002">
    <property type="protein sequence ID" value="TDK32748.1"/>
    <property type="molecule type" value="Genomic_DNA"/>
</dbReference>
<keyword evidence="4" id="KW-1185">Reference proteome</keyword>
<name>A0A4R5UBY4_9GAMM</name>
<evidence type="ECO:0000313" key="3">
    <source>
        <dbReference type="EMBL" id="TDK32748.1"/>
    </source>
</evidence>
<evidence type="ECO:0000256" key="1">
    <source>
        <dbReference type="SAM" id="Phobius"/>
    </source>
</evidence>